<dbReference type="Pfam" id="PF13263">
    <property type="entry name" value="PHP_C"/>
    <property type="match status" value="1"/>
</dbReference>
<organism evidence="2 3">
    <name type="scientific">Candidatus Auribacter fodinae</name>
    <dbReference type="NCBI Taxonomy" id="2093366"/>
    <lineage>
        <taxon>Bacteria</taxon>
        <taxon>Pseudomonadati</taxon>
        <taxon>Candidatus Auribacterota</taxon>
        <taxon>Candidatus Auribacteria</taxon>
        <taxon>Candidatus Auribacterales</taxon>
        <taxon>Candidatus Auribacteraceae</taxon>
        <taxon>Candidatus Auribacter</taxon>
    </lineage>
</organism>
<accession>A0A3A4R2T5</accession>
<dbReference type="SMART" id="SM00481">
    <property type="entry name" value="POLIIIAc"/>
    <property type="match status" value="1"/>
</dbReference>
<dbReference type="CDD" id="cd07432">
    <property type="entry name" value="PHP_HisPPase"/>
    <property type="match status" value="1"/>
</dbReference>
<dbReference type="SUPFAM" id="SSF89550">
    <property type="entry name" value="PHP domain-like"/>
    <property type="match status" value="1"/>
</dbReference>
<dbReference type="Gene3D" id="3.20.20.140">
    <property type="entry name" value="Metal-dependent hydrolases"/>
    <property type="match status" value="1"/>
</dbReference>
<gene>
    <name evidence="2" type="ORF">C4541_04090</name>
</gene>
<sequence length="250" mass="28526">MPRFKADLHIHNASDPREIEYGPFGLVSPYTIIDKAFEKGYEILSFTNHNNLHSDSNITNYAHSKGILLIPGVELNIEKKHVLLYNIKDYMEIDSFESLRNYRDESSLIVAPHPFYPTGSCLRDALIEYIDCFDAVEYSHFYTRFWNPNKKAVCISDHFKKTIIGSSDTHCIAQFGSTYSLIDATELSIPAIIHAVKNGNAEVVSEPLSVLRIAWIMSVLGMRFVHSLVTGRRFIRNQNDHTKNTSKSLR</sequence>
<name>A0A3A4R2T5_9BACT</name>
<evidence type="ECO:0000259" key="1">
    <source>
        <dbReference type="SMART" id="SM00481"/>
    </source>
</evidence>
<dbReference type="GO" id="GO:0035312">
    <property type="term" value="F:5'-3' DNA exonuclease activity"/>
    <property type="evidence" value="ECO:0007669"/>
    <property type="project" value="TreeGrafter"/>
</dbReference>
<dbReference type="AlphaFoldDB" id="A0A3A4R2T5"/>
<dbReference type="PANTHER" id="PTHR42924:SF3">
    <property type="entry name" value="POLYMERASE_HISTIDINOL PHOSPHATASE N-TERMINAL DOMAIN-CONTAINING PROTEIN"/>
    <property type="match status" value="1"/>
</dbReference>
<dbReference type="InterPro" id="IPR003141">
    <property type="entry name" value="Pol/His_phosphatase_N"/>
</dbReference>
<dbReference type="PANTHER" id="PTHR42924">
    <property type="entry name" value="EXONUCLEASE"/>
    <property type="match status" value="1"/>
</dbReference>
<comment type="caution">
    <text evidence="2">The sequence shown here is derived from an EMBL/GenBank/DDBJ whole genome shotgun (WGS) entry which is preliminary data.</text>
</comment>
<proteinExistence type="predicted"/>
<dbReference type="EMBL" id="QZJZ01000030">
    <property type="protein sequence ID" value="RJP60410.1"/>
    <property type="molecule type" value="Genomic_DNA"/>
</dbReference>
<protein>
    <recommendedName>
        <fullName evidence="1">Polymerase/histidinol phosphatase N-terminal domain-containing protein</fullName>
    </recommendedName>
</protein>
<feature type="domain" description="Polymerase/histidinol phosphatase N-terminal" evidence="1">
    <location>
        <begin position="6"/>
        <end position="79"/>
    </location>
</feature>
<dbReference type="InterPro" id="IPR016195">
    <property type="entry name" value="Pol/histidinol_Pase-like"/>
</dbReference>
<dbReference type="InterPro" id="IPR052018">
    <property type="entry name" value="PHP_domain"/>
</dbReference>
<reference evidence="2 3" key="1">
    <citation type="journal article" date="2017" name="ISME J.">
        <title>Energy and carbon metabolisms in a deep terrestrial subsurface fluid microbial community.</title>
        <authorList>
            <person name="Momper L."/>
            <person name="Jungbluth S.P."/>
            <person name="Lee M.D."/>
            <person name="Amend J.P."/>
        </authorList>
    </citation>
    <scope>NUCLEOTIDE SEQUENCE [LARGE SCALE GENOMIC DNA]</scope>
    <source>
        <strain evidence="2">SURF_26</strain>
    </source>
</reference>
<dbReference type="Proteomes" id="UP000266426">
    <property type="component" value="Unassembled WGS sequence"/>
</dbReference>
<evidence type="ECO:0000313" key="3">
    <source>
        <dbReference type="Proteomes" id="UP000266426"/>
    </source>
</evidence>
<dbReference type="GO" id="GO:0004534">
    <property type="term" value="F:5'-3' RNA exonuclease activity"/>
    <property type="evidence" value="ECO:0007669"/>
    <property type="project" value="TreeGrafter"/>
</dbReference>
<evidence type="ECO:0000313" key="2">
    <source>
        <dbReference type="EMBL" id="RJP60410.1"/>
    </source>
</evidence>